<keyword evidence="4 7" id="KW-0863">Zinc-finger</keyword>
<evidence type="ECO:0000313" key="12">
    <source>
        <dbReference type="Proteomes" id="UP000095009"/>
    </source>
</evidence>
<keyword evidence="12" id="KW-1185">Reference proteome</keyword>
<dbReference type="PROSITE" id="PS50157">
    <property type="entry name" value="ZINC_FINGER_C2H2_2"/>
    <property type="match status" value="2"/>
</dbReference>
<evidence type="ECO:0000256" key="7">
    <source>
        <dbReference type="PROSITE-ProRule" id="PRU00042"/>
    </source>
</evidence>
<feature type="compositionally biased region" description="Polar residues" evidence="8">
    <location>
        <begin position="1458"/>
        <end position="1469"/>
    </location>
</feature>
<dbReference type="GO" id="GO:0000981">
    <property type="term" value="F:DNA-binding transcription factor activity, RNA polymerase II-specific"/>
    <property type="evidence" value="ECO:0007669"/>
    <property type="project" value="InterPro"/>
</dbReference>
<comment type="subcellular location">
    <subcellularLocation>
        <location evidence="1">Nucleus</location>
    </subcellularLocation>
</comment>
<evidence type="ECO:0000256" key="8">
    <source>
        <dbReference type="SAM" id="MobiDB-lite"/>
    </source>
</evidence>
<evidence type="ECO:0000256" key="2">
    <source>
        <dbReference type="ARBA" id="ARBA00022723"/>
    </source>
</evidence>
<dbReference type="Proteomes" id="UP000095009">
    <property type="component" value="Unassembled WGS sequence"/>
</dbReference>
<dbReference type="SMART" id="SM00355">
    <property type="entry name" value="ZnF_C2H2"/>
    <property type="match status" value="2"/>
</dbReference>
<evidence type="ECO:0000256" key="6">
    <source>
        <dbReference type="ARBA" id="ARBA00023242"/>
    </source>
</evidence>
<dbReference type="InterPro" id="IPR051059">
    <property type="entry name" value="VerF-like"/>
</dbReference>
<feature type="region of interest" description="Disordered" evidence="8">
    <location>
        <begin position="600"/>
        <end position="630"/>
    </location>
</feature>
<feature type="compositionally biased region" description="Polar residues" evidence="8">
    <location>
        <begin position="608"/>
        <end position="629"/>
    </location>
</feature>
<evidence type="ECO:0000256" key="4">
    <source>
        <dbReference type="ARBA" id="ARBA00022771"/>
    </source>
</evidence>
<feature type="transmembrane region" description="Helical" evidence="9">
    <location>
        <begin position="1496"/>
        <end position="1515"/>
    </location>
</feature>
<feature type="compositionally biased region" description="Polar residues" evidence="8">
    <location>
        <begin position="810"/>
        <end position="819"/>
    </location>
</feature>
<dbReference type="GO" id="GO:0008270">
    <property type="term" value="F:zinc ion binding"/>
    <property type="evidence" value="ECO:0007669"/>
    <property type="project" value="UniProtKB-KW"/>
</dbReference>
<keyword evidence="9" id="KW-0812">Transmembrane</keyword>
<dbReference type="OrthoDB" id="6077919at2759"/>
<dbReference type="PANTHER" id="PTHR40626:SF13">
    <property type="entry name" value="RESPIRATION FACTOR 2-RELATED"/>
    <property type="match status" value="1"/>
</dbReference>
<keyword evidence="9" id="KW-0472">Membrane</keyword>
<organism evidence="11 12">
    <name type="scientific">Nadsonia fulvescens var. elongata DSM 6958</name>
    <dbReference type="NCBI Taxonomy" id="857566"/>
    <lineage>
        <taxon>Eukaryota</taxon>
        <taxon>Fungi</taxon>
        <taxon>Dikarya</taxon>
        <taxon>Ascomycota</taxon>
        <taxon>Saccharomycotina</taxon>
        <taxon>Dipodascomycetes</taxon>
        <taxon>Dipodascales</taxon>
        <taxon>Dipodascales incertae sedis</taxon>
        <taxon>Nadsonia</taxon>
    </lineage>
</organism>
<keyword evidence="5" id="KW-0862">Zinc</keyword>
<feature type="compositionally biased region" description="Low complexity" evidence="8">
    <location>
        <begin position="187"/>
        <end position="214"/>
    </location>
</feature>
<dbReference type="CDD" id="cd12148">
    <property type="entry name" value="fungal_TF_MHR"/>
    <property type="match status" value="1"/>
</dbReference>
<evidence type="ECO:0000313" key="11">
    <source>
        <dbReference type="EMBL" id="ODQ63357.1"/>
    </source>
</evidence>
<dbReference type="PANTHER" id="PTHR40626">
    <property type="entry name" value="MIP31509P"/>
    <property type="match status" value="1"/>
</dbReference>
<proteinExistence type="predicted"/>
<evidence type="ECO:0000256" key="3">
    <source>
        <dbReference type="ARBA" id="ARBA00022737"/>
    </source>
</evidence>
<dbReference type="STRING" id="857566.A0A1E3PEP6"/>
<feature type="region of interest" description="Disordered" evidence="8">
    <location>
        <begin position="810"/>
        <end position="834"/>
    </location>
</feature>
<dbReference type="Gene3D" id="3.30.160.60">
    <property type="entry name" value="Classic Zinc Finger"/>
    <property type="match status" value="2"/>
</dbReference>
<dbReference type="GO" id="GO:0000785">
    <property type="term" value="C:chromatin"/>
    <property type="evidence" value="ECO:0007669"/>
    <property type="project" value="TreeGrafter"/>
</dbReference>
<dbReference type="GO" id="GO:0000978">
    <property type="term" value="F:RNA polymerase II cis-regulatory region sequence-specific DNA binding"/>
    <property type="evidence" value="ECO:0007669"/>
    <property type="project" value="InterPro"/>
</dbReference>
<keyword evidence="2" id="KW-0479">Metal-binding</keyword>
<feature type="region of interest" description="Disordered" evidence="8">
    <location>
        <begin position="1383"/>
        <end position="1402"/>
    </location>
</feature>
<keyword evidence="6" id="KW-0539">Nucleus</keyword>
<feature type="domain" description="C2H2-type" evidence="10">
    <location>
        <begin position="136"/>
        <end position="164"/>
    </location>
</feature>
<gene>
    <name evidence="11" type="ORF">NADFUDRAFT_84492</name>
</gene>
<evidence type="ECO:0000256" key="9">
    <source>
        <dbReference type="SAM" id="Phobius"/>
    </source>
</evidence>
<feature type="compositionally biased region" description="Polar residues" evidence="8">
    <location>
        <begin position="24"/>
        <end position="34"/>
    </location>
</feature>
<feature type="compositionally biased region" description="Polar residues" evidence="8">
    <location>
        <begin position="215"/>
        <end position="236"/>
    </location>
</feature>
<feature type="region of interest" description="Disordered" evidence="8">
    <location>
        <begin position="1"/>
        <end position="60"/>
    </location>
</feature>
<dbReference type="GO" id="GO:0005634">
    <property type="term" value="C:nucleus"/>
    <property type="evidence" value="ECO:0007669"/>
    <property type="project" value="UniProtKB-SubCell"/>
</dbReference>
<feature type="compositionally biased region" description="Low complexity" evidence="8">
    <location>
        <begin position="820"/>
        <end position="831"/>
    </location>
</feature>
<dbReference type="Pfam" id="PF00096">
    <property type="entry name" value="zf-C2H2"/>
    <property type="match status" value="2"/>
</dbReference>
<feature type="domain" description="C2H2-type" evidence="10">
    <location>
        <begin position="108"/>
        <end position="135"/>
    </location>
</feature>
<feature type="region of interest" description="Disordered" evidence="8">
    <location>
        <begin position="184"/>
        <end position="239"/>
    </location>
</feature>
<evidence type="ECO:0000256" key="5">
    <source>
        <dbReference type="ARBA" id="ARBA00022833"/>
    </source>
</evidence>
<dbReference type="InterPro" id="IPR013087">
    <property type="entry name" value="Znf_C2H2_type"/>
</dbReference>
<feature type="region of interest" description="Disordered" evidence="8">
    <location>
        <begin position="1439"/>
        <end position="1486"/>
    </location>
</feature>
<dbReference type="FunFam" id="3.30.160.60:FF:000065">
    <property type="entry name" value="B-cell CLL/lymphoma 6, member B"/>
    <property type="match status" value="1"/>
</dbReference>
<dbReference type="SUPFAM" id="SSF57667">
    <property type="entry name" value="beta-beta-alpha zinc fingers"/>
    <property type="match status" value="1"/>
</dbReference>
<protein>
    <recommendedName>
        <fullName evidence="10">C2H2-type domain-containing protein</fullName>
    </recommendedName>
</protein>
<feature type="compositionally biased region" description="Polar residues" evidence="8">
    <location>
        <begin position="1383"/>
        <end position="1397"/>
    </location>
</feature>
<dbReference type="PROSITE" id="PS00028">
    <property type="entry name" value="ZINC_FINGER_C2H2_1"/>
    <property type="match status" value="2"/>
</dbReference>
<keyword evidence="9" id="KW-1133">Transmembrane helix</keyword>
<sequence length="1533" mass="169415">MPSIAPCPSNLSSNIMSVPAPRSSKGSGPSQTISLKPPAVLSSASMPSSSSSYSPSSSVSPGIINAHSNHSGITVKTSTGASVVIPAGVTIPIPAKSSVIKTDKPRPHVCLICTRSFARLEHLKRHERSHTKEKPFECPVCQRCFARRDLLLRHKQKLHASFPDDQPRRTARRRTREDVNDLVNETNQSNQNQTNQNLSNQSPSNQSPSDFSNQTSSNQISPNVQIDQNHNQSTDHSQFKHQEMAEYPTYHNVSSIVGSVASPSTAFVGSNPVRSGDQSHPNSKVNSNVFQFNPNLESTTSNISDVTAFPSPRVIPTPYSSHSDVANTPVSTFSSHNSSTPAEFSHNGFHSDLYEGLPVTSSSISVETTKESPHFDKFDSTSAVSTTSPVLSVSAAAQRAAQLTMSAIHDDEATINDSQTLDHLMDFKNQVNSNGRRARPASFSAASTATYKRTKDILPEQHHEFDEVPSQVGFATPQLVPMLLNIQDLDMGSLDEFLLNTVDDHQIMSLDNHNGYSDDAHTMHTSYYAQSTVEDNFQSHIDKHNEFSLYDLNHEANHDFVNPQMLDHSHDPLFSNNSSMLVTNDDFSWLNDFDHHHHHHNHHYHFSRPNNSSQHCNNANGINRNQNPSDHFAIKSEEKDPAPMILPISATGFIPSSFNTQRHSTTSPILHSDAINIKGVDSPKSVSASTPSTISTVLTPTSSASQPLFDFNLNGGHGVDAISPSSLNDQRSHSIDFDLDTELASIGNNPSLTNNAVSNHIYGSTNTITNSGHTTMGSSCHSRTTGNFSMASHRRPINADNISYSPNPITLSLKNNNTENKSNGDNSGSGSTVLTDNEFSGHAYHNSVRTPIVTPQLRLYILNTLSKPSPFTTNKSISLPPTIELQRYINIFGQYFGRHLPFLHNSLELGVDNFSLALSMASIGALYLFEHNVAANLFEISKLCIHVYLESQKQRQKNQQREKTNETPLWLTQALALGVVYGLFNNDPLANDIAISQANAVVNLCRSSGLNEAACNHVTPISAESASLDDKWQYFIAVQERVRTIHAVHIVSCILNTTYCSNTGLNNDMMRCGSPCDESLWNASSANEWWQIMKQKELDNSLKDAVMGPSYVKCLEQLMRGHAIMDKVPQFALLSLIYGIHLEIINRMKQYSSVPIHEKDDIRLLWLKQEKGPLEAALRAWETTWSLSPLASLNPNSQFGPLMADAIPLASLAHVRIHVDLRRVKQALWKRDFTLMGHLLNCLNLPVVVPSNVKSSETMYVSNGLLDAASYSVDTISLWEKHSVKWTLESTACQTFIHTLNSIFNCGLIISEFLRRLEIRPQNQWQEDERLLWLRVRKILSRVMNIINHNQRVRKMNDGLQNGNYGFTSSLDLAQMENGINVQTSSNHQGRDSNVGTLNKNSDDNSLNLNFSRIILNDPVYTSLLYPTPFDDHLRSIESHESASPGASEGVTCRPNEPNDSMNPQTRTADTPKMGSTGSTDGGGDLLTSKGAKMSILALVVVGQILSSAYVWPFVKVMTKALEERAKQIQNMR</sequence>
<reference evidence="11 12" key="1">
    <citation type="journal article" date="2016" name="Proc. Natl. Acad. Sci. U.S.A.">
        <title>Comparative genomics of biotechnologically important yeasts.</title>
        <authorList>
            <person name="Riley R."/>
            <person name="Haridas S."/>
            <person name="Wolfe K.H."/>
            <person name="Lopes M.R."/>
            <person name="Hittinger C.T."/>
            <person name="Goeker M."/>
            <person name="Salamov A.A."/>
            <person name="Wisecaver J.H."/>
            <person name="Long T.M."/>
            <person name="Calvey C.H."/>
            <person name="Aerts A.L."/>
            <person name="Barry K.W."/>
            <person name="Choi C."/>
            <person name="Clum A."/>
            <person name="Coughlan A.Y."/>
            <person name="Deshpande S."/>
            <person name="Douglass A.P."/>
            <person name="Hanson S.J."/>
            <person name="Klenk H.-P."/>
            <person name="LaButti K.M."/>
            <person name="Lapidus A."/>
            <person name="Lindquist E.A."/>
            <person name="Lipzen A.M."/>
            <person name="Meier-Kolthoff J.P."/>
            <person name="Ohm R.A."/>
            <person name="Otillar R.P."/>
            <person name="Pangilinan J.L."/>
            <person name="Peng Y."/>
            <person name="Rokas A."/>
            <person name="Rosa C.A."/>
            <person name="Scheuner C."/>
            <person name="Sibirny A.A."/>
            <person name="Slot J.C."/>
            <person name="Stielow J.B."/>
            <person name="Sun H."/>
            <person name="Kurtzman C.P."/>
            <person name="Blackwell M."/>
            <person name="Grigoriev I.V."/>
            <person name="Jeffries T.W."/>
        </authorList>
    </citation>
    <scope>NUCLEOTIDE SEQUENCE [LARGE SCALE GENOMIC DNA]</scope>
    <source>
        <strain evidence="11 12">DSM 6958</strain>
    </source>
</reference>
<accession>A0A1E3PEP6</accession>
<evidence type="ECO:0000259" key="10">
    <source>
        <dbReference type="PROSITE" id="PS50157"/>
    </source>
</evidence>
<dbReference type="EMBL" id="KV454415">
    <property type="protein sequence ID" value="ODQ63357.1"/>
    <property type="molecule type" value="Genomic_DNA"/>
</dbReference>
<evidence type="ECO:0000256" key="1">
    <source>
        <dbReference type="ARBA" id="ARBA00004123"/>
    </source>
</evidence>
<keyword evidence="3" id="KW-0677">Repeat</keyword>
<dbReference type="InterPro" id="IPR036236">
    <property type="entry name" value="Znf_C2H2_sf"/>
</dbReference>
<name>A0A1E3PEP6_9ASCO</name>
<feature type="compositionally biased region" description="Low complexity" evidence="8">
    <location>
        <begin position="37"/>
        <end position="60"/>
    </location>
</feature>